<protein>
    <recommendedName>
        <fullName evidence="4">VWFA domain-containing protein</fullName>
    </recommendedName>
</protein>
<gene>
    <name evidence="2" type="ORF">K7C98_04835</name>
</gene>
<proteinExistence type="predicted"/>
<dbReference type="Proteomes" id="UP001139031">
    <property type="component" value="Unassembled WGS sequence"/>
</dbReference>
<comment type="caution">
    <text evidence="2">The sequence shown here is derived from an EMBL/GenBank/DDBJ whole genome shotgun (WGS) entry which is preliminary data.</text>
</comment>
<evidence type="ECO:0000313" key="2">
    <source>
        <dbReference type="EMBL" id="MBZ5708573.1"/>
    </source>
</evidence>
<dbReference type="PROSITE" id="PS51257">
    <property type="entry name" value="PROKAR_LIPOPROTEIN"/>
    <property type="match status" value="1"/>
</dbReference>
<keyword evidence="3" id="KW-1185">Reference proteome</keyword>
<reference evidence="2" key="1">
    <citation type="submission" date="2021-08" db="EMBL/GenBank/DDBJ databases">
        <authorList>
            <person name="Stevens D.C."/>
        </authorList>
    </citation>
    <scope>NUCLEOTIDE SEQUENCE</scope>
    <source>
        <strain evidence="2">DSM 53165</strain>
    </source>
</reference>
<dbReference type="EMBL" id="JAIRAU010000001">
    <property type="protein sequence ID" value="MBZ5708573.1"/>
    <property type="molecule type" value="Genomic_DNA"/>
</dbReference>
<organism evidence="2 3">
    <name type="scientific">Nannocystis pusilla</name>
    <dbReference type="NCBI Taxonomy" id="889268"/>
    <lineage>
        <taxon>Bacteria</taxon>
        <taxon>Pseudomonadati</taxon>
        <taxon>Myxococcota</taxon>
        <taxon>Polyangia</taxon>
        <taxon>Nannocystales</taxon>
        <taxon>Nannocystaceae</taxon>
        <taxon>Nannocystis</taxon>
    </lineage>
</organism>
<evidence type="ECO:0000313" key="3">
    <source>
        <dbReference type="Proteomes" id="UP001139031"/>
    </source>
</evidence>
<name>A0ABS7TK60_9BACT</name>
<feature type="region of interest" description="Disordered" evidence="1">
    <location>
        <begin position="50"/>
        <end position="92"/>
    </location>
</feature>
<sequence>MRNRSVRIGALVWAIGWGGGCGPSEGDTDGASGATGVTGVTGVTQGMTMTGVTGVTGESSGTGSDSGVPTSGGPGNATDEPTAGVTGNDSASPKLDLAMADFGAPPPGEGCTKVDFLFVLDNSISMGDEQQNLANSFPGFISTIQSQVQAQDYHIMVIDTDDQDKWGEKWDKCHEKCMTDDPGDGCLTVYFPDIICGMEPPAPEPCDQTLGAGRSQGAGGPPIACPIDDGLRYMTQDQTDLPGTFDCVANMGATGNSNERPAEALLQALGPQTQDGGCHPGFLRDDAVLVVTMISDEQENGSPGTPQSWYDDLLALKGGNETTIVMLSLNGDAETMGQECIPTAKMVEFVGYFGDRGIIDSICAPDYSPFFQEAVGVIDYACDEFVPPG</sequence>
<evidence type="ECO:0000256" key="1">
    <source>
        <dbReference type="SAM" id="MobiDB-lite"/>
    </source>
</evidence>
<accession>A0ABS7TK60</accession>
<evidence type="ECO:0008006" key="4">
    <source>
        <dbReference type="Google" id="ProtNLM"/>
    </source>
</evidence>
<dbReference type="RefSeq" id="WP_224190320.1">
    <property type="nucleotide sequence ID" value="NZ_JAIRAU010000001.1"/>
</dbReference>
<feature type="compositionally biased region" description="Low complexity" evidence="1">
    <location>
        <begin position="50"/>
        <end position="68"/>
    </location>
</feature>